<evidence type="ECO:0000313" key="2">
    <source>
        <dbReference type="Proteomes" id="UP001234297"/>
    </source>
</evidence>
<comment type="caution">
    <text evidence="1">The sequence shown here is derived from an EMBL/GenBank/DDBJ whole genome shotgun (WGS) entry which is preliminary data.</text>
</comment>
<keyword evidence="2" id="KW-1185">Reference proteome</keyword>
<reference evidence="1 2" key="1">
    <citation type="journal article" date="2022" name="Hortic Res">
        <title>A haplotype resolved chromosomal level avocado genome allows analysis of novel avocado genes.</title>
        <authorList>
            <person name="Nath O."/>
            <person name="Fletcher S.J."/>
            <person name="Hayward A."/>
            <person name="Shaw L.M."/>
            <person name="Masouleh A.K."/>
            <person name="Furtado A."/>
            <person name="Henry R.J."/>
            <person name="Mitter N."/>
        </authorList>
    </citation>
    <scope>NUCLEOTIDE SEQUENCE [LARGE SCALE GENOMIC DNA]</scope>
    <source>
        <strain evidence="2">cv. Hass</strain>
    </source>
</reference>
<evidence type="ECO:0000313" key="1">
    <source>
        <dbReference type="EMBL" id="KAJ8628121.1"/>
    </source>
</evidence>
<protein>
    <submittedName>
        <fullName evidence="1">Uncharacterized protein</fullName>
    </submittedName>
</protein>
<accession>A0ACC2L3L2</accession>
<dbReference type="EMBL" id="CM056814">
    <property type="protein sequence ID" value="KAJ8628121.1"/>
    <property type="molecule type" value="Genomic_DNA"/>
</dbReference>
<name>A0ACC2L3L2_PERAE</name>
<dbReference type="Proteomes" id="UP001234297">
    <property type="component" value="Chromosome 6"/>
</dbReference>
<gene>
    <name evidence="1" type="ORF">MRB53_021428</name>
</gene>
<organism evidence="1 2">
    <name type="scientific">Persea americana</name>
    <name type="common">Avocado</name>
    <dbReference type="NCBI Taxonomy" id="3435"/>
    <lineage>
        <taxon>Eukaryota</taxon>
        <taxon>Viridiplantae</taxon>
        <taxon>Streptophyta</taxon>
        <taxon>Embryophyta</taxon>
        <taxon>Tracheophyta</taxon>
        <taxon>Spermatophyta</taxon>
        <taxon>Magnoliopsida</taxon>
        <taxon>Magnoliidae</taxon>
        <taxon>Laurales</taxon>
        <taxon>Lauraceae</taxon>
        <taxon>Persea</taxon>
    </lineage>
</organism>
<sequence>MRPKSALALPPNNTYAQHSTSSKQKVPATATVLQLQSPSPIGSCLFISSPPPASHHHRLFASKKKIMASVPSRGWEPAIEDGPEIDGDLLMAPLERLGHSIMNIMNIGWIMYWEPLDWMMAKALIHSTGLIWIWLPTLTVLTWAIGMWKLVEMMLRWVING</sequence>
<proteinExistence type="predicted"/>